<keyword evidence="2" id="KW-0732">Signal</keyword>
<organism evidence="3 4">
    <name type="scientific">Symbiodinium pilosum</name>
    <name type="common">Dinoflagellate</name>
    <dbReference type="NCBI Taxonomy" id="2952"/>
    <lineage>
        <taxon>Eukaryota</taxon>
        <taxon>Sar</taxon>
        <taxon>Alveolata</taxon>
        <taxon>Dinophyceae</taxon>
        <taxon>Suessiales</taxon>
        <taxon>Symbiodiniaceae</taxon>
        <taxon>Symbiodinium</taxon>
    </lineage>
</organism>
<evidence type="ECO:0000313" key="3">
    <source>
        <dbReference type="EMBL" id="CAE7249373.1"/>
    </source>
</evidence>
<accession>A0A812LNL1</accession>
<dbReference type="Proteomes" id="UP000649617">
    <property type="component" value="Unassembled WGS sequence"/>
</dbReference>
<feature type="chain" id="PRO_5032781486" evidence="2">
    <location>
        <begin position="16"/>
        <end position="357"/>
    </location>
</feature>
<dbReference type="Pfam" id="PF13812">
    <property type="entry name" value="PPR_3"/>
    <property type="match status" value="1"/>
</dbReference>
<dbReference type="InterPro" id="IPR002885">
    <property type="entry name" value="PPR_rpt"/>
</dbReference>
<comment type="caution">
    <text evidence="3">The sequence shown here is derived from an EMBL/GenBank/DDBJ whole genome shotgun (WGS) entry which is preliminary data.</text>
</comment>
<dbReference type="EMBL" id="CAJNIZ010006359">
    <property type="protein sequence ID" value="CAE7249373.1"/>
    <property type="molecule type" value="Genomic_DNA"/>
</dbReference>
<dbReference type="PANTHER" id="PTHR47447:SF17">
    <property type="entry name" value="OS12G0638900 PROTEIN"/>
    <property type="match status" value="1"/>
</dbReference>
<dbReference type="InterPro" id="IPR011990">
    <property type="entry name" value="TPR-like_helical_dom_sf"/>
</dbReference>
<reference evidence="3" key="1">
    <citation type="submission" date="2021-02" db="EMBL/GenBank/DDBJ databases">
        <authorList>
            <person name="Dougan E. K."/>
            <person name="Rhodes N."/>
            <person name="Thang M."/>
            <person name="Chan C."/>
        </authorList>
    </citation>
    <scope>NUCLEOTIDE SEQUENCE</scope>
</reference>
<feature type="signal peptide" evidence="2">
    <location>
        <begin position="1"/>
        <end position="15"/>
    </location>
</feature>
<keyword evidence="4" id="KW-1185">Reference proteome</keyword>
<feature type="non-terminal residue" evidence="3">
    <location>
        <position position="1"/>
    </location>
</feature>
<gene>
    <name evidence="3" type="primary">CRP1</name>
    <name evidence="3" type="ORF">SPIL2461_LOCUS4714</name>
</gene>
<evidence type="ECO:0000256" key="1">
    <source>
        <dbReference type="ARBA" id="ARBA00022737"/>
    </source>
</evidence>
<dbReference type="AlphaFoldDB" id="A0A812LNL1"/>
<evidence type="ECO:0000313" key="4">
    <source>
        <dbReference type="Proteomes" id="UP000649617"/>
    </source>
</evidence>
<protein>
    <submittedName>
        <fullName evidence="3">CRP1 protein</fullName>
    </submittedName>
</protein>
<evidence type="ECO:0000256" key="2">
    <source>
        <dbReference type="SAM" id="SignalP"/>
    </source>
</evidence>
<dbReference type="OrthoDB" id="413290at2759"/>
<dbReference type="PANTHER" id="PTHR47447">
    <property type="entry name" value="OS03G0856100 PROTEIN"/>
    <property type="match status" value="1"/>
</dbReference>
<proteinExistence type="predicted"/>
<keyword evidence="1" id="KW-0677">Repeat</keyword>
<name>A0A812LNL1_SYMPI</name>
<dbReference type="Gene3D" id="1.25.40.10">
    <property type="entry name" value="Tetratricopeptide repeat domain"/>
    <property type="match status" value="1"/>
</dbReference>
<sequence>ACIIWLGLFIELADLGSIFPTAGRYGDGQFGYHRFLQEINLDLDALRLNWGILPDTVFCNTFLRVMERGQLWQEAVRSFIRMQRARADADAVGLSTLLSATAKASSWTQSMFLFLHIRRLGLALTVVSYNAVMNGCSMCAAWTQAAVLLWDMHIRAMLPDVVSMNTFTSACSPCGKWAQALHVLPFADAFGLASAARACATALRWHSALGLLQGDSVGIIECNAILNACAEAGEWQACLCVLEYIRKTGPEPTLVTFACLAKAIYTGLASEAKRPRPTWELSLLLVAMREQTGMAQATRGRTRSQNNGNLDIFLSSCNLALADNSQWEQGIRMLAQLEFPADSVIDCRVTFAPNQQV</sequence>